<dbReference type="STRING" id="6265.A0A0B2VZ68"/>
<dbReference type="EMBL" id="JPKZ01000637">
    <property type="protein sequence ID" value="KHN86245.1"/>
    <property type="molecule type" value="Genomic_DNA"/>
</dbReference>
<dbReference type="OMA" id="EHFNERN"/>
<evidence type="ECO:0000256" key="1">
    <source>
        <dbReference type="SAM" id="Coils"/>
    </source>
</evidence>
<feature type="coiled-coil region" evidence="1">
    <location>
        <begin position="130"/>
        <end position="184"/>
    </location>
</feature>
<sequence length="230" mass="27009">MLHRKKVLMVHFIEVTIKIIQMLESIREAFANVQTELSNSCSSEAISSLLKTQAGSNLLLKYQLSIEQIEQMNNENVRLANLCSTRMGRAQQMCNERAECVLAMHEHFRAVPQMCKARSRYLFIYLCVQLKELNRQIEKLRRFCVQTELAMTHLEALHTMAIGEREIEAKKASLKKEKEHFNERNSKELKWISAQPQTNVFTEDERKFQEVFDSDAEKREEVMLEEFLNH</sequence>
<keyword evidence="1" id="KW-0175">Coiled coil</keyword>
<reference evidence="2 3" key="1">
    <citation type="submission" date="2014-11" db="EMBL/GenBank/DDBJ databases">
        <title>Genetic blueprint of the zoonotic pathogen Toxocara canis.</title>
        <authorList>
            <person name="Zhu X.-Q."/>
            <person name="Korhonen P.K."/>
            <person name="Cai H."/>
            <person name="Young N.D."/>
            <person name="Nejsum P."/>
            <person name="von Samson-Himmelstjerna G."/>
            <person name="Boag P.R."/>
            <person name="Tan P."/>
            <person name="Li Q."/>
            <person name="Min J."/>
            <person name="Yang Y."/>
            <person name="Wang X."/>
            <person name="Fang X."/>
            <person name="Hall R.S."/>
            <person name="Hofmann A."/>
            <person name="Sternberg P.W."/>
            <person name="Jex A.R."/>
            <person name="Gasser R.B."/>
        </authorList>
    </citation>
    <scope>NUCLEOTIDE SEQUENCE [LARGE SCALE GENOMIC DNA]</scope>
    <source>
        <strain evidence="2">PN_DK_2014</strain>
    </source>
</reference>
<organism evidence="2 3">
    <name type="scientific">Toxocara canis</name>
    <name type="common">Canine roundworm</name>
    <dbReference type="NCBI Taxonomy" id="6265"/>
    <lineage>
        <taxon>Eukaryota</taxon>
        <taxon>Metazoa</taxon>
        <taxon>Ecdysozoa</taxon>
        <taxon>Nematoda</taxon>
        <taxon>Chromadorea</taxon>
        <taxon>Rhabditida</taxon>
        <taxon>Spirurina</taxon>
        <taxon>Ascaridomorpha</taxon>
        <taxon>Ascaridoidea</taxon>
        <taxon>Toxocaridae</taxon>
        <taxon>Toxocara</taxon>
    </lineage>
</organism>
<accession>A0A0B2VZ68</accession>
<proteinExistence type="predicted"/>
<evidence type="ECO:0000313" key="2">
    <source>
        <dbReference type="EMBL" id="KHN86245.1"/>
    </source>
</evidence>
<keyword evidence="3" id="KW-1185">Reference proteome</keyword>
<comment type="caution">
    <text evidence="2">The sequence shown here is derived from an EMBL/GenBank/DDBJ whole genome shotgun (WGS) entry which is preliminary data.</text>
</comment>
<gene>
    <name evidence="2" type="ORF">Tcan_16485</name>
</gene>
<name>A0A0B2VZ68_TOXCA</name>
<dbReference type="OrthoDB" id="5847319at2759"/>
<dbReference type="Proteomes" id="UP000031036">
    <property type="component" value="Unassembled WGS sequence"/>
</dbReference>
<protein>
    <submittedName>
        <fullName evidence="2">Uncharacterized protein</fullName>
    </submittedName>
</protein>
<evidence type="ECO:0000313" key="3">
    <source>
        <dbReference type="Proteomes" id="UP000031036"/>
    </source>
</evidence>
<dbReference type="AlphaFoldDB" id="A0A0B2VZ68"/>